<evidence type="ECO:0000313" key="2">
    <source>
        <dbReference type="Proteomes" id="UP000526786"/>
    </source>
</evidence>
<organism evidence="1 2">
    <name type="scientific">Candidatus Nitrosomaritimum aestuariumsis</name>
    <dbReference type="NCBI Taxonomy" id="3342354"/>
    <lineage>
        <taxon>Archaea</taxon>
        <taxon>Nitrososphaerota</taxon>
        <taxon>Nitrososphaeria</taxon>
        <taxon>Nitrosopumilales</taxon>
        <taxon>Nitrosopumilaceae</taxon>
        <taxon>Candidatus Nitrosomaritimum</taxon>
    </lineage>
</organism>
<gene>
    <name evidence="1" type="ORF">H2B05_01575</name>
</gene>
<evidence type="ECO:0000313" key="1">
    <source>
        <dbReference type="EMBL" id="MBA4453621.1"/>
    </source>
</evidence>
<accession>A0AC60W1Q4</accession>
<protein>
    <submittedName>
        <fullName evidence="1">MBL fold metallo-hydrolase</fullName>
    </submittedName>
</protein>
<sequence length="621" mass="69415">MKFKKLNSMIATITVFSILSFSFTVLTDDAYSLRASDRDYDGILDEDDQCPQISETFNKFEDEDGCPDTVIEEKTKYEFPDTDGDGFEDRIDNCPNLPETFNNYLDDDGCPEKFAQTTDMKKDSDNDSVPDSIDACPDEKETINEFRDGDGCPDSLETSYSNTNSFDDEQCRGEKIAVMRVHTSDVVCVDLNTAERWEEYGLGEILVKSEPGNGNLVVSGAEMMKDLAELEETKDEGINFATELTLKTLVEGGKHALTATPIIDNPKDYPEFFTPGEKLSDDEMRVTFCGTSMPLPTISQSSPCVLVELGNGDKFIFDIGGGSLSRLGALEVPLDVLNKIFVGHLHTDHVGDLDMLWAAGVPFGRIVPIELYGPNGADHSMGTESFAENLLEAYKWDYENRRGVAPTAGAVINVHEFDWTKTHVVYDENDVQITAFPAIHGLDGAVSYRLDWNELSFAFSSDTKPNKFYVENTQDVDISIHETFLSASQVVELWGMNPDVAKTVTEKIHTPPSWAGVIFELTEPRVAVGYHTYVTPETVPLHFEDIRTTYHGPYVLAQDLTTFNITPEGIVVRQAIVELDFMPRIPEGNADIPLEERRYFISDWVEDSALDMESLLEEFKK</sequence>
<dbReference type="EMBL" id="JACENC010000066">
    <property type="protein sequence ID" value="MBA4453621.1"/>
    <property type="molecule type" value="Genomic_DNA"/>
</dbReference>
<reference evidence="1 2" key="1">
    <citation type="journal article" date="2020" name="Appl. Environ. Microbiol.">
        <title>Genomic Characteristics of a Novel Species of Ammonia-Oxidizing Archaea from the Jiulong River Estuary.</title>
        <authorList>
            <person name="Zou D."/>
            <person name="Wan R."/>
            <person name="Han L."/>
            <person name="Xu M.N."/>
            <person name="Liu Y."/>
            <person name="Liu H."/>
            <person name="Kao S.J."/>
            <person name="Li M."/>
        </authorList>
    </citation>
    <scope>NUCLEOTIDE SEQUENCE [LARGE SCALE GENOMIC DNA]</scope>
    <source>
        <strain evidence="1">W2bin3</strain>
    </source>
</reference>
<proteinExistence type="predicted"/>
<comment type="caution">
    <text evidence="1">The sequence shown here is derived from an EMBL/GenBank/DDBJ whole genome shotgun (WGS) entry which is preliminary data.</text>
</comment>
<dbReference type="Proteomes" id="UP000526786">
    <property type="component" value="Unassembled WGS sequence"/>
</dbReference>
<name>A0AC60W1Q4_9ARCH</name>